<dbReference type="InterPro" id="IPR035472">
    <property type="entry name" value="RpiR-like_SIS"/>
</dbReference>
<dbReference type="Pfam" id="PF01418">
    <property type="entry name" value="HTH_6"/>
    <property type="match status" value="1"/>
</dbReference>
<protein>
    <submittedName>
        <fullName evidence="6">MurR/RpiR family transcriptional regulator</fullName>
    </submittedName>
</protein>
<dbReference type="GO" id="GO:1901135">
    <property type="term" value="P:carbohydrate derivative metabolic process"/>
    <property type="evidence" value="ECO:0007669"/>
    <property type="project" value="InterPro"/>
</dbReference>
<dbReference type="CDD" id="cd05013">
    <property type="entry name" value="SIS_RpiR"/>
    <property type="match status" value="1"/>
</dbReference>
<reference evidence="6" key="1">
    <citation type="submission" date="2022-06" db="EMBL/GenBank/DDBJ databases">
        <title>Amycolatopsis iheyaensis sp. nov., a new species of the genus Amycolatopsis isolated from soil in Iheya island, Japan.</title>
        <authorList>
            <person name="Ngamcharungchit C."/>
            <person name="Kanto H."/>
            <person name="Take A."/>
            <person name="Intra B."/>
            <person name="Matsumoto A."/>
            <person name="Panbangred W."/>
            <person name="Inahashi Y."/>
        </authorList>
    </citation>
    <scope>NUCLEOTIDE SEQUENCE</scope>
    <source>
        <strain evidence="6">OK19-0408</strain>
    </source>
</reference>
<evidence type="ECO:0000259" key="4">
    <source>
        <dbReference type="PROSITE" id="PS51071"/>
    </source>
</evidence>
<keyword evidence="7" id="KW-1185">Reference proteome</keyword>
<dbReference type="AlphaFoldDB" id="A0A9X2SI48"/>
<accession>A0A9X2SI48</accession>
<dbReference type="InterPro" id="IPR046348">
    <property type="entry name" value="SIS_dom_sf"/>
</dbReference>
<dbReference type="GO" id="GO:0003700">
    <property type="term" value="F:DNA-binding transcription factor activity"/>
    <property type="evidence" value="ECO:0007669"/>
    <property type="project" value="InterPro"/>
</dbReference>
<dbReference type="PROSITE" id="PS51071">
    <property type="entry name" value="HTH_RPIR"/>
    <property type="match status" value="1"/>
</dbReference>
<gene>
    <name evidence="6" type="ORF">M8542_09585</name>
</gene>
<dbReference type="PANTHER" id="PTHR30514">
    <property type="entry name" value="GLUCOKINASE"/>
    <property type="match status" value="1"/>
</dbReference>
<dbReference type="InterPro" id="IPR036388">
    <property type="entry name" value="WH-like_DNA-bd_sf"/>
</dbReference>
<dbReference type="GO" id="GO:0003677">
    <property type="term" value="F:DNA binding"/>
    <property type="evidence" value="ECO:0007669"/>
    <property type="project" value="UniProtKB-KW"/>
</dbReference>
<dbReference type="Gene3D" id="1.10.10.10">
    <property type="entry name" value="Winged helix-like DNA-binding domain superfamily/Winged helix DNA-binding domain"/>
    <property type="match status" value="1"/>
</dbReference>
<feature type="domain" description="SIS" evidence="5">
    <location>
        <begin position="132"/>
        <end position="269"/>
    </location>
</feature>
<evidence type="ECO:0000259" key="5">
    <source>
        <dbReference type="PROSITE" id="PS51464"/>
    </source>
</evidence>
<dbReference type="PROSITE" id="PS51464">
    <property type="entry name" value="SIS"/>
    <property type="match status" value="1"/>
</dbReference>
<dbReference type="InterPro" id="IPR000281">
    <property type="entry name" value="HTH_RpiR"/>
</dbReference>
<dbReference type="RefSeq" id="WP_257919680.1">
    <property type="nucleotide sequence ID" value="NZ_JAMXQV010000003.1"/>
</dbReference>
<dbReference type="SUPFAM" id="SSF46689">
    <property type="entry name" value="Homeodomain-like"/>
    <property type="match status" value="1"/>
</dbReference>
<dbReference type="InterPro" id="IPR009057">
    <property type="entry name" value="Homeodomain-like_sf"/>
</dbReference>
<organism evidence="6 7">
    <name type="scientific">Amycolatopsis iheyensis</name>
    <dbReference type="NCBI Taxonomy" id="2945988"/>
    <lineage>
        <taxon>Bacteria</taxon>
        <taxon>Bacillati</taxon>
        <taxon>Actinomycetota</taxon>
        <taxon>Actinomycetes</taxon>
        <taxon>Pseudonocardiales</taxon>
        <taxon>Pseudonocardiaceae</taxon>
        <taxon>Amycolatopsis</taxon>
    </lineage>
</organism>
<evidence type="ECO:0000256" key="1">
    <source>
        <dbReference type="ARBA" id="ARBA00023015"/>
    </source>
</evidence>
<dbReference type="InterPro" id="IPR001347">
    <property type="entry name" value="SIS_dom"/>
</dbReference>
<dbReference type="EMBL" id="JAMXQV010000003">
    <property type="protein sequence ID" value="MCR6483069.1"/>
    <property type="molecule type" value="Genomic_DNA"/>
</dbReference>
<dbReference type="Proteomes" id="UP001144096">
    <property type="component" value="Unassembled WGS sequence"/>
</dbReference>
<dbReference type="Gene3D" id="3.40.50.10490">
    <property type="entry name" value="Glucose-6-phosphate isomerase like protein, domain 1"/>
    <property type="match status" value="1"/>
</dbReference>
<name>A0A9X2SI48_9PSEU</name>
<keyword evidence="1" id="KW-0805">Transcription regulation</keyword>
<evidence type="ECO:0000313" key="6">
    <source>
        <dbReference type="EMBL" id="MCR6483069.1"/>
    </source>
</evidence>
<evidence type="ECO:0000256" key="2">
    <source>
        <dbReference type="ARBA" id="ARBA00023125"/>
    </source>
</evidence>
<evidence type="ECO:0000313" key="7">
    <source>
        <dbReference type="Proteomes" id="UP001144096"/>
    </source>
</evidence>
<keyword evidence="2" id="KW-0238">DNA-binding</keyword>
<comment type="caution">
    <text evidence="6">The sequence shown here is derived from an EMBL/GenBank/DDBJ whole genome shotgun (WGS) entry which is preliminary data.</text>
</comment>
<evidence type="ECO:0000256" key="3">
    <source>
        <dbReference type="ARBA" id="ARBA00023163"/>
    </source>
</evidence>
<dbReference type="Pfam" id="PF01380">
    <property type="entry name" value="SIS"/>
    <property type="match status" value="1"/>
</dbReference>
<proteinExistence type="predicted"/>
<dbReference type="GO" id="GO:0097367">
    <property type="term" value="F:carbohydrate derivative binding"/>
    <property type="evidence" value="ECO:0007669"/>
    <property type="project" value="InterPro"/>
</dbReference>
<keyword evidence="3" id="KW-0804">Transcription</keyword>
<dbReference type="InterPro" id="IPR047640">
    <property type="entry name" value="RpiR-like"/>
</dbReference>
<feature type="domain" description="HTH rpiR-type" evidence="4">
    <location>
        <begin position="9"/>
        <end position="85"/>
    </location>
</feature>
<sequence length="295" mass="31687">MSGHDEAQAPLAERIGLRIGSLSAAERRVAEYLWKHPGMIVLSTAGELGELSGTSDATVVRTVKSLGYSGLPELKREVGRHVVSDTPATRLRHRVEEAGDDSAAQLDQLLAESVDRLTETRRLISEPAFAAAVDLLAGAREVLGYGLGISELPMRYLATRLQRLGRRARSTSATGFRLADELLLLEPGDVFVLNAPDRLLPDMTTAARHARSAGARVLLLTDSLGATLDSLVDVTLPTVMSPTGLTQEGLSATLVLDCLLLALAKRDPGAVSANTELLAELRDRLAPRDMRSRRT</sequence>
<dbReference type="SUPFAM" id="SSF53697">
    <property type="entry name" value="SIS domain"/>
    <property type="match status" value="1"/>
</dbReference>